<name>A0A3E3HYR6_9FIRM</name>
<organism evidence="2 3">
    <name type="scientific">Eisenbergiella massiliensis</name>
    <dbReference type="NCBI Taxonomy" id="1720294"/>
    <lineage>
        <taxon>Bacteria</taxon>
        <taxon>Bacillati</taxon>
        <taxon>Bacillota</taxon>
        <taxon>Clostridia</taxon>
        <taxon>Lachnospirales</taxon>
        <taxon>Lachnospiraceae</taxon>
        <taxon>Eisenbergiella</taxon>
    </lineage>
</organism>
<dbReference type="PANTHER" id="PTHR38011:SF11">
    <property type="entry name" value="2,5-DIAMINO-6-RIBOSYLAMINO-4(3H)-PYRIMIDINONE 5'-PHOSPHATE REDUCTASE"/>
    <property type="match status" value="1"/>
</dbReference>
<evidence type="ECO:0000313" key="3">
    <source>
        <dbReference type="Proteomes" id="UP000260812"/>
    </source>
</evidence>
<dbReference type="Proteomes" id="UP000260812">
    <property type="component" value="Unassembled WGS sequence"/>
</dbReference>
<dbReference type="GeneID" id="97989376"/>
<keyword evidence="3" id="KW-1185">Reference proteome</keyword>
<dbReference type="PANTHER" id="PTHR38011">
    <property type="entry name" value="DIHYDROFOLATE REDUCTASE FAMILY PROTEIN (AFU_ORTHOLOGUE AFUA_8G06820)"/>
    <property type="match status" value="1"/>
</dbReference>
<dbReference type="InterPro" id="IPR002734">
    <property type="entry name" value="RibDG_C"/>
</dbReference>
<comment type="caution">
    <text evidence="2">The sequence shown here is derived from an EMBL/GenBank/DDBJ whole genome shotgun (WGS) entry which is preliminary data.</text>
</comment>
<dbReference type="RefSeq" id="WP_117545393.1">
    <property type="nucleotide sequence ID" value="NZ_QVLV01000019.1"/>
</dbReference>
<dbReference type="AlphaFoldDB" id="A0A3E3HYR6"/>
<dbReference type="GO" id="GO:0008703">
    <property type="term" value="F:5-amino-6-(5-phosphoribosylamino)uracil reductase activity"/>
    <property type="evidence" value="ECO:0007669"/>
    <property type="project" value="InterPro"/>
</dbReference>
<dbReference type="SUPFAM" id="SSF53597">
    <property type="entry name" value="Dihydrofolate reductase-like"/>
    <property type="match status" value="1"/>
</dbReference>
<proteinExistence type="predicted"/>
<dbReference type="Gene3D" id="3.40.430.10">
    <property type="entry name" value="Dihydrofolate Reductase, subunit A"/>
    <property type="match status" value="1"/>
</dbReference>
<dbReference type="EMBL" id="QVLV01000019">
    <property type="protein sequence ID" value="RGE56966.1"/>
    <property type="molecule type" value="Genomic_DNA"/>
</dbReference>
<dbReference type="Pfam" id="PF01872">
    <property type="entry name" value="RibD_C"/>
    <property type="match status" value="1"/>
</dbReference>
<evidence type="ECO:0000313" key="2">
    <source>
        <dbReference type="EMBL" id="RGE56966.1"/>
    </source>
</evidence>
<dbReference type="GO" id="GO:0009231">
    <property type="term" value="P:riboflavin biosynthetic process"/>
    <property type="evidence" value="ECO:0007669"/>
    <property type="project" value="InterPro"/>
</dbReference>
<gene>
    <name evidence="2" type="ORF">DXC51_21545</name>
</gene>
<evidence type="ECO:0000259" key="1">
    <source>
        <dbReference type="Pfam" id="PF01872"/>
    </source>
</evidence>
<dbReference type="InterPro" id="IPR050765">
    <property type="entry name" value="Riboflavin_Biosynth_HTPR"/>
</dbReference>
<protein>
    <submittedName>
        <fullName evidence="2">Dihydrofolate reductase</fullName>
    </submittedName>
</protein>
<dbReference type="InterPro" id="IPR024072">
    <property type="entry name" value="DHFR-like_dom_sf"/>
</dbReference>
<sequence length="176" mass="20063">MRKVVLYLGMSLDGYIADKNGGVGWMEEDDTGSLEESSYPDFVQTVDTVLMGYTTYHQIRTELSSDNWAYAGMQTYVFTHRSEQDEEEIHFTDKGPEELVRRLREQKGKDIWLCGGADLVKQFVEADLVDQYRITVLPVLLGDGIRLFGGGGRQRKLKLTGTERYGGMTELIYEKQ</sequence>
<reference evidence="2" key="1">
    <citation type="submission" date="2018-08" db="EMBL/GenBank/DDBJ databases">
        <title>A genome reference for cultivated species of the human gut microbiota.</title>
        <authorList>
            <person name="Zou Y."/>
            <person name="Xue W."/>
            <person name="Luo G."/>
        </authorList>
    </citation>
    <scope>NUCLEOTIDE SEQUENCE [LARGE SCALE GENOMIC DNA]</scope>
    <source>
        <strain evidence="2">TF05-5AC</strain>
    </source>
</reference>
<feature type="domain" description="Bacterial bifunctional deaminase-reductase C-terminal" evidence="1">
    <location>
        <begin position="2"/>
        <end position="167"/>
    </location>
</feature>
<accession>A0A3E3HYR6</accession>